<organism evidence="2 4">
    <name type="scientific">Notothenia coriiceps</name>
    <name type="common">black rockcod</name>
    <dbReference type="NCBI Taxonomy" id="8208"/>
    <lineage>
        <taxon>Eukaryota</taxon>
        <taxon>Metazoa</taxon>
        <taxon>Chordata</taxon>
        <taxon>Craniata</taxon>
        <taxon>Vertebrata</taxon>
        <taxon>Euteleostomi</taxon>
        <taxon>Actinopterygii</taxon>
        <taxon>Neopterygii</taxon>
        <taxon>Teleostei</taxon>
        <taxon>Neoteleostei</taxon>
        <taxon>Acanthomorphata</taxon>
        <taxon>Eupercaria</taxon>
        <taxon>Perciformes</taxon>
        <taxon>Notothenioidei</taxon>
        <taxon>Nototheniidae</taxon>
        <taxon>Notothenia</taxon>
    </lineage>
</organism>
<proteinExistence type="predicted"/>
<dbReference type="RefSeq" id="XP_010767710.1">
    <property type="nucleotide sequence ID" value="XM_010769408.1"/>
</dbReference>
<dbReference type="PANTHER" id="PTHR31751">
    <property type="entry name" value="SI:CH211-108C17.2-RELATED-RELATED"/>
    <property type="match status" value="1"/>
</dbReference>
<dbReference type="AlphaFoldDB" id="A0A6I9N0D9"/>
<dbReference type="Proteomes" id="UP000504611">
    <property type="component" value="Unplaced"/>
</dbReference>
<gene>
    <name evidence="3 4" type="primary">LOC104943939</name>
</gene>
<dbReference type="KEGG" id="ncc:104943939"/>
<protein>
    <submittedName>
        <fullName evidence="3 4">Uncharacterized protein LOC104943939</fullName>
    </submittedName>
</protein>
<sequence>MEGGIHLTGDGRCDSPGHSAKYGGYTVIEQRINKVLDTQLVQSNEVTSSNACELEGLKRCLTLLTETHELDVASMVTDRHKSIAKYLREETPHNPHTAELKHHFDAWHIAKGSKPGELLNDILTNPHVLKDIKKISSTYQTSSLEAFHSLIIRFAPKHTGFMWLCQLARYYLAALHYNENSARLQAVTREGQERFTISFPKFKKGQHSVRKEKTPAKYKYTTNILEDLLQAYSDSPQNLRESIQEVRNQEPQPLASEMDHPDKDEAVRRHRCRFINQ</sequence>
<feature type="compositionally biased region" description="Basic and acidic residues" evidence="1">
    <location>
        <begin position="257"/>
        <end position="267"/>
    </location>
</feature>
<evidence type="ECO:0000313" key="2">
    <source>
        <dbReference type="Proteomes" id="UP000504611"/>
    </source>
</evidence>
<evidence type="ECO:0000313" key="4">
    <source>
        <dbReference type="RefSeq" id="XP_010767711.1"/>
    </source>
</evidence>
<reference evidence="3 4" key="1">
    <citation type="submission" date="2025-04" db="UniProtKB">
        <authorList>
            <consortium name="RefSeq"/>
        </authorList>
    </citation>
    <scope>IDENTIFICATION</scope>
    <source>
        <tissue evidence="3 4">Muscle</tissue>
    </source>
</reference>
<dbReference type="OrthoDB" id="5814287at2759"/>
<accession>A0A6I9N0D9</accession>
<evidence type="ECO:0000313" key="3">
    <source>
        <dbReference type="RefSeq" id="XP_010767710.1"/>
    </source>
</evidence>
<dbReference type="GeneID" id="104943939"/>
<name>A0A6I9N0D9_9TELE</name>
<keyword evidence="2" id="KW-1185">Reference proteome</keyword>
<dbReference type="PANTHER" id="PTHR31751:SF42">
    <property type="entry name" value="PROTEIN CBG10204"/>
    <property type="match status" value="1"/>
</dbReference>
<dbReference type="RefSeq" id="XP_010767711.1">
    <property type="nucleotide sequence ID" value="XM_010769409.1"/>
</dbReference>
<evidence type="ECO:0000256" key="1">
    <source>
        <dbReference type="SAM" id="MobiDB-lite"/>
    </source>
</evidence>
<feature type="region of interest" description="Disordered" evidence="1">
    <location>
        <begin position="239"/>
        <end position="267"/>
    </location>
</feature>